<dbReference type="AlphaFoldDB" id="A0A1G9USH8"/>
<dbReference type="EMBL" id="FNHL01000002">
    <property type="protein sequence ID" value="SDM62852.1"/>
    <property type="molecule type" value="Genomic_DNA"/>
</dbReference>
<keyword evidence="4" id="KW-1185">Reference proteome</keyword>
<evidence type="ECO:0000256" key="1">
    <source>
        <dbReference type="RuleBase" id="RU004508"/>
    </source>
</evidence>
<sequence length="391" mass="41359">MSSDIPTDGGVDTAAVDSPSRPQAVTRRTRPIAIAAPALGDEERARVDAVVRSGQLAHGTEVEAFESEFAEFCGVDHAVATSNGTTALHAALVALGVGPGSRVVTTPFSFVASANAAALCGAEVGFVDIDPLTYNLDVDALEAALRAGEQVDAVVAVHLFGLPADVAHLQELADEFDFALVEDAAQAHGAAVDGQRVGSFGDVACFSFYPTKNMTTGEGGMITTDSAELTEAAGRFIDHGRVSGYEHATVGHNYRLTDLAAAIGRVQLTRLPGFNDRRRENAARYDDLLADTPLVTPMEPDGFRHVYHQYTVRSADRDGLAAHLAAEEIGTGVYYPIPIHRQRPYAGLDVRAPIAERAADEVLSLPVHPGVSPVDVERVADAIHAYVEANR</sequence>
<gene>
    <name evidence="3" type="ORF">SAMN04487949_2318</name>
</gene>
<reference evidence="4" key="1">
    <citation type="submission" date="2016-10" db="EMBL/GenBank/DDBJ databases">
        <authorList>
            <person name="Varghese N."/>
            <person name="Submissions S."/>
        </authorList>
    </citation>
    <scope>NUCLEOTIDE SEQUENCE [LARGE SCALE GENOMIC DNA]</scope>
    <source>
        <strain evidence="4">CGMCC 1.10119</strain>
    </source>
</reference>
<dbReference type="GO" id="GO:0030170">
    <property type="term" value="F:pyridoxal phosphate binding"/>
    <property type="evidence" value="ECO:0007669"/>
    <property type="project" value="TreeGrafter"/>
</dbReference>
<proteinExistence type="inferred from homology"/>
<dbReference type="RefSeq" id="WP_089697589.1">
    <property type="nucleotide sequence ID" value="NZ_FNHL01000002.1"/>
</dbReference>
<protein>
    <submittedName>
        <fullName evidence="3">dTDP-4-amino-4,6-dideoxygalactose transaminase</fullName>
    </submittedName>
</protein>
<organism evidence="3 4">
    <name type="scientific">Halogranum gelatinilyticum</name>
    <dbReference type="NCBI Taxonomy" id="660521"/>
    <lineage>
        <taxon>Archaea</taxon>
        <taxon>Methanobacteriati</taxon>
        <taxon>Methanobacteriota</taxon>
        <taxon>Stenosarchaea group</taxon>
        <taxon>Halobacteria</taxon>
        <taxon>Halobacteriales</taxon>
        <taxon>Haloferacaceae</taxon>
    </lineage>
</organism>
<dbReference type="GO" id="GO:0008483">
    <property type="term" value="F:transaminase activity"/>
    <property type="evidence" value="ECO:0007669"/>
    <property type="project" value="TreeGrafter"/>
</dbReference>
<dbReference type="Pfam" id="PF01041">
    <property type="entry name" value="DegT_DnrJ_EryC1"/>
    <property type="match status" value="1"/>
</dbReference>
<dbReference type="GO" id="GO:0000271">
    <property type="term" value="P:polysaccharide biosynthetic process"/>
    <property type="evidence" value="ECO:0007669"/>
    <property type="project" value="TreeGrafter"/>
</dbReference>
<evidence type="ECO:0000313" key="4">
    <source>
        <dbReference type="Proteomes" id="UP000199451"/>
    </source>
</evidence>
<keyword evidence="1" id="KW-0663">Pyridoxal phosphate</keyword>
<dbReference type="PIRSF" id="PIRSF000390">
    <property type="entry name" value="PLP_StrS"/>
    <property type="match status" value="1"/>
</dbReference>
<dbReference type="InterPro" id="IPR015422">
    <property type="entry name" value="PyrdxlP-dep_Trfase_small"/>
</dbReference>
<dbReference type="PANTHER" id="PTHR30244">
    <property type="entry name" value="TRANSAMINASE"/>
    <property type="match status" value="1"/>
</dbReference>
<dbReference type="STRING" id="660521.SAMN04487949_2318"/>
<evidence type="ECO:0000313" key="3">
    <source>
        <dbReference type="EMBL" id="SDM62852.1"/>
    </source>
</evidence>
<evidence type="ECO:0000256" key="2">
    <source>
        <dbReference type="SAM" id="MobiDB-lite"/>
    </source>
</evidence>
<feature type="region of interest" description="Disordered" evidence="2">
    <location>
        <begin position="1"/>
        <end position="29"/>
    </location>
</feature>
<dbReference type="CDD" id="cd00616">
    <property type="entry name" value="AHBA_syn"/>
    <property type="match status" value="1"/>
</dbReference>
<dbReference type="Proteomes" id="UP000199451">
    <property type="component" value="Unassembled WGS sequence"/>
</dbReference>
<comment type="similarity">
    <text evidence="1">Belongs to the DegT/DnrJ/EryC1 family.</text>
</comment>
<name>A0A1G9USH8_9EURY</name>
<accession>A0A1G9USH8</accession>
<dbReference type="SUPFAM" id="SSF53383">
    <property type="entry name" value="PLP-dependent transferases"/>
    <property type="match status" value="1"/>
</dbReference>
<dbReference type="PANTHER" id="PTHR30244:SF34">
    <property type="entry name" value="DTDP-4-AMINO-4,6-DIDEOXYGALACTOSE TRANSAMINASE"/>
    <property type="match status" value="1"/>
</dbReference>
<dbReference type="Gene3D" id="3.40.640.10">
    <property type="entry name" value="Type I PLP-dependent aspartate aminotransferase-like (Major domain)"/>
    <property type="match status" value="1"/>
</dbReference>
<dbReference type="Gene3D" id="3.90.1150.10">
    <property type="entry name" value="Aspartate Aminotransferase, domain 1"/>
    <property type="match status" value="1"/>
</dbReference>
<dbReference type="InterPro" id="IPR000653">
    <property type="entry name" value="DegT/StrS_aminotransferase"/>
</dbReference>
<dbReference type="InterPro" id="IPR015421">
    <property type="entry name" value="PyrdxlP-dep_Trfase_major"/>
</dbReference>
<dbReference type="OrthoDB" id="10355at2157"/>
<dbReference type="InterPro" id="IPR015424">
    <property type="entry name" value="PyrdxlP-dep_Trfase"/>
</dbReference>